<evidence type="ECO:0000313" key="2">
    <source>
        <dbReference type="EMBL" id="CAJ1383581.1"/>
    </source>
</evidence>
<organism evidence="2 3">
    <name type="scientific">Effrenium voratum</name>
    <dbReference type="NCBI Taxonomy" id="2562239"/>
    <lineage>
        <taxon>Eukaryota</taxon>
        <taxon>Sar</taxon>
        <taxon>Alveolata</taxon>
        <taxon>Dinophyceae</taxon>
        <taxon>Suessiales</taxon>
        <taxon>Symbiodiniaceae</taxon>
        <taxon>Effrenium</taxon>
    </lineage>
</organism>
<sequence length="129" mass="14099">MEVLVTDAFGLPDDCLVSIRYGTTRRQAPLESVRSQPFKFPTQLDELSEPLKIDVLKPLVSTRLVLHPHEEQYGIGFDHEEEIAMGLHVRATTGAEPGPGDGACSESNGKDSASSAKDYLEQRLGCSLE</sequence>
<proteinExistence type="predicted"/>
<keyword evidence="3" id="KW-1185">Reference proteome</keyword>
<dbReference type="AlphaFoldDB" id="A0AA36MXQ7"/>
<gene>
    <name evidence="2" type="ORF">EVOR1521_LOCUS10675</name>
</gene>
<accession>A0AA36MXQ7</accession>
<comment type="caution">
    <text evidence="2">The sequence shown here is derived from an EMBL/GenBank/DDBJ whole genome shotgun (WGS) entry which is preliminary data.</text>
</comment>
<dbReference type="Proteomes" id="UP001178507">
    <property type="component" value="Unassembled WGS sequence"/>
</dbReference>
<reference evidence="2" key="1">
    <citation type="submission" date="2023-08" db="EMBL/GenBank/DDBJ databases">
        <authorList>
            <person name="Chen Y."/>
            <person name="Shah S."/>
            <person name="Dougan E. K."/>
            <person name="Thang M."/>
            <person name="Chan C."/>
        </authorList>
    </citation>
    <scope>NUCLEOTIDE SEQUENCE</scope>
</reference>
<name>A0AA36MXQ7_9DINO</name>
<evidence type="ECO:0000313" key="3">
    <source>
        <dbReference type="Proteomes" id="UP001178507"/>
    </source>
</evidence>
<dbReference type="EMBL" id="CAUJNA010001028">
    <property type="protein sequence ID" value="CAJ1383581.1"/>
    <property type="molecule type" value="Genomic_DNA"/>
</dbReference>
<feature type="region of interest" description="Disordered" evidence="1">
    <location>
        <begin position="90"/>
        <end position="117"/>
    </location>
</feature>
<evidence type="ECO:0000256" key="1">
    <source>
        <dbReference type="SAM" id="MobiDB-lite"/>
    </source>
</evidence>
<protein>
    <submittedName>
        <fullName evidence="2">Uncharacterized protein</fullName>
    </submittedName>
</protein>
<feature type="compositionally biased region" description="Polar residues" evidence="1">
    <location>
        <begin position="105"/>
        <end position="115"/>
    </location>
</feature>